<feature type="domain" description="AMP-dependent synthetase/ligase" evidence="2">
    <location>
        <begin position="57"/>
        <end position="262"/>
    </location>
</feature>
<comment type="similarity">
    <text evidence="1">Belongs to the phenylacetyl-CoA ligase family.</text>
</comment>
<dbReference type="InterPro" id="IPR011880">
    <property type="entry name" value="PA_CoA_ligase"/>
</dbReference>
<dbReference type="Gene3D" id="3.30.300.30">
    <property type="match status" value="1"/>
</dbReference>
<protein>
    <recommendedName>
        <fullName evidence="1">Phenylacetate-coenzyme A ligase</fullName>
        <ecNumber evidence="1">6.2.1.30</ecNumber>
    </recommendedName>
    <alternativeName>
        <fullName evidence="1">Phenylacetyl-CoA ligase</fullName>
    </alternativeName>
</protein>
<dbReference type="EC" id="6.2.1.30" evidence="1"/>
<dbReference type="PANTHER" id="PTHR43845:SF1">
    <property type="entry name" value="BLR5969 PROTEIN"/>
    <property type="match status" value="1"/>
</dbReference>
<dbReference type="Pfam" id="PF14535">
    <property type="entry name" value="AMP-binding_C_2"/>
    <property type="match status" value="1"/>
</dbReference>
<feature type="domain" description="AMP-dependent ligase C-terminal" evidence="3">
    <location>
        <begin position="312"/>
        <end position="402"/>
    </location>
</feature>
<dbReference type="PIRSF" id="PIRSF006444">
    <property type="entry name" value="PaaK"/>
    <property type="match status" value="1"/>
</dbReference>
<dbReference type="PANTHER" id="PTHR43845">
    <property type="entry name" value="BLR5969 PROTEIN"/>
    <property type="match status" value="1"/>
</dbReference>
<dbReference type="Proteomes" id="UP001597018">
    <property type="component" value="Unassembled WGS sequence"/>
</dbReference>
<reference evidence="5" key="1">
    <citation type="journal article" date="2019" name="Int. J. Syst. Evol. Microbiol.">
        <title>The Global Catalogue of Microorganisms (GCM) 10K type strain sequencing project: providing services to taxonomists for standard genome sequencing and annotation.</title>
        <authorList>
            <consortium name="The Broad Institute Genomics Platform"/>
            <consortium name="The Broad Institute Genome Sequencing Center for Infectious Disease"/>
            <person name="Wu L."/>
            <person name="Ma J."/>
        </authorList>
    </citation>
    <scope>NUCLEOTIDE SEQUENCE [LARGE SCALE GENOMIC DNA]</scope>
    <source>
        <strain evidence="5">CCUG 56401</strain>
    </source>
</reference>
<evidence type="ECO:0000256" key="1">
    <source>
        <dbReference type="PIRNR" id="PIRNR006444"/>
    </source>
</evidence>
<organism evidence="4 5">
    <name type="scientific">Saccharopolyspora rosea</name>
    <dbReference type="NCBI Taxonomy" id="524884"/>
    <lineage>
        <taxon>Bacteria</taxon>
        <taxon>Bacillati</taxon>
        <taxon>Actinomycetota</taxon>
        <taxon>Actinomycetes</taxon>
        <taxon>Pseudonocardiales</taxon>
        <taxon>Pseudonocardiaceae</taxon>
        <taxon>Saccharopolyspora</taxon>
    </lineage>
</organism>
<accession>A0ABW3FMI7</accession>
<keyword evidence="5" id="KW-1185">Reference proteome</keyword>
<dbReference type="CDD" id="cd05913">
    <property type="entry name" value="PaaK"/>
    <property type="match status" value="1"/>
</dbReference>
<evidence type="ECO:0000313" key="4">
    <source>
        <dbReference type="EMBL" id="MFD0919345.1"/>
    </source>
</evidence>
<keyword evidence="1 4" id="KW-0436">Ligase</keyword>
<keyword evidence="1" id="KW-0547">Nucleotide-binding</keyword>
<dbReference type="EMBL" id="JBHTIW010000002">
    <property type="protein sequence ID" value="MFD0919345.1"/>
    <property type="molecule type" value="Genomic_DNA"/>
</dbReference>
<name>A0ABW3FMI7_9PSEU</name>
<comment type="function">
    <text evidence="1">Catalyzes the activation of phenylacetic acid (PA) to phenylacetyl-CoA (PA-CoA).</text>
</comment>
<evidence type="ECO:0000259" key="2">
    <source>
        <dbReference type="Pfam" id="PF00501"/>
    </source>
</evidence>
<dbReference type="Gene3D" id="3.40.50.12780">
    <property type="entry name" value="N-terminal domain of ligase-like"/>
    <property type="match status" value="1"/>
</dbReference>
<dbReference type="SUPFAM" id="SSF56801">
    <property type="entry name" value="Acetyl-CoA synthetase-like"/>
    <property type="match status" value="1"/>
</dbReference>
<evidence type="ECO:0000259" key="3">
    <source>
        <dbReference type="Pfam" id="PF14535"/>
    </source>
</evidence>
<dbReference type="GO" id="GO:0016874">
    <property type="term" value="F:ligase activity"/>
    <property type="evidence" value="ECO:0007669"/>
    <property type="project" value="UniProtKB-KW"/>
</dbReference>
<dbReference type="InterPro" id="IPR028154">
    <property type="entry name" value="AMP-dep_Lig_C"/>
</dbReference>
<dbReference type="InterPro" id="IPR000873">
    <property type="entry name" value="AMP-dep_synth/lig_dom"/>
</dbReference>
<dbReference type="InterPro" id="IPR045851">
    <property type="entry name" value="AMP-bd_C_sf"/>
</dbReference>
<sequence>MRQLVDRLLGAGGVQAERLREVGVERGDDVGLDDLPRLPFVTKQDFWDSYPFGLRAAPVEDVVCVHGSSGTKGRPTLVPYTARDLDVWAEVMARALGGAGVTRRSLVHCAYGYGLFTGGMGVHHGGTRLGATVLPASSGATDRQLRLMLDLRPDVLCCTPSYAIYLGEAFGAAGITAEQLSLRVGLFGAEPWTGQMREEIERLLGLRALNIYGLSEVIGPGVACESLDSDGLLNVAEDHFYPEVVGPDGEVLRDGEPGELVFTTLTKTGVPLLRYRTGDVAALHPPGTGSARTLRRMSRVLGRTDDMLVIRGTNVFPSEIEAVVLADPRVAPHYLVVEDRRDRSRPELRVGVEPRDAHEDPVRLENDLATALQARLGIQCIVRAVPPDNIPRSPTGKAQRLVRWEHGVVPLPGLE</sequence>
<gene>
    <name evidence="4" type="ORF">ACFQ16_06290</name>
</gene>
<comment type="catalytic activity">
    <reaction evidence="1">
        <text>2-phenylacetate + ATP + CoA = phenylacetyl-CoA + AMP + diphosphate</text>
        <dbReference type="Rhea" id="RHEA:20956"/>
        <dbReference type="ChEBI" id="CHEBI:18401"/>
        <dbReference type="ChEBI" id="CHEBI:30616"/>
        <dbReference type="ChEBI" id="CHEBI:33019"/>
        <dbReference type="ChEBI" id="CHEBI:57287"/>
        <dbReference type="ChEBI" id="CHEBI:57390"/>
        <dbReference type="ChEBI" id="CHEBI:456215"/>
        <dbReference type="EC" id="6.2.1.30"/>
    </reaction>
</comment>
<comment type="caution">
    <text evidence="4">The sequence shown here is derived from an EMBL/GenBank/DDBJ whole genome shotgun (WGS) entry which is preliminary data.</text>
</comment>
<proteinExistence type="inferred from homology"/>
<comment type="pathway">
    <text evidence="1">Aromatic compound metabolism; phenylacetate degradation.</text>
</comment>
<evidence type="ECO:0000313" key="5">
    <source>
        <dbReference type="Proteomes" id="UP001597018"/>
    </source>
</evidence>
<dbReference type="Pfam" id="PF00501">
    <property type="entry name" value="AMP-binding"/>
    <property type="match status" value="1"/>
</dbReference>
<dbReference type="InterPro" id="IPR042099">
    <property type="entry name" value="ANL_N_sf"/>
</dbReference>
<dbReference type="RefSeq" id="WP_263251234.1">
    <property type="nucleotide sequence ID" value="NZ_BAABLT010000015.1"/>
</dbReference>